<keyword evidence="2 3" id="KW-0450">Lipoyl</keyword>
<evidence type="ECO:0000256" key="2">
    <source>
        <dbReference type="ARBA" id="ARBA00022823"/>
    </source>
</evidence>
<comment type="subunit">
    <text evidence="3">The glycine cleavage system is composed of four proteins: P, T, L and H.</text>
</comment>
<dbReference type="InParanoid" id="A0A7G1G4F5"/>
<dbReference type="Proteomes" id="UP000516361">
    <property type="component" value="Chromosome"/>
</dbReference>
<dbReference type="InterPro" id="IPR033753">
    <property type="entry name" value="GCV_H/Fam206"/>
</dbReference>
<evidence type="ECO:0000256" key="4">
    <source>
        <dbReference type="PIRSR" id="PIRSR617453-50"/>
    </source>
</evidence>
<dbReference type="NCBIfam" id="NF002270">
    <property type="entry name" value="PRK01202.1"/>
    <property type="match status" value="1"/>
</dbReference>
<dbReference type="FunCoup" id="A0A7G1G4F5">
    <property type="interactions" value="339"/>
</dbReference>
<dbReference type="EMBL" id="AP018712">
    <property type="protein sequence ID" value="BBE30096.1"/>
    <property type="molecule type" value="Genomic_DNA"/>
</dbReference>
<dbReference type="CDD" id="cd06848">
    <property type="entry name" value="GCS_H"/>
    <property type="match status" value="1"/>
</dbReference>
<dbReference type="GO" id="GO:0005960">
    <property type="term" value="C:glycine cleavage complex"/>
    <property type="evidence" value="ECO:0007669"/>
    <property type="project" value="InterPro"/>
</dbReference>
<comment type="cofactor">
    <cofactor evidence="3">
        <name>(R)-lipoate</name>
        <dbReference type="ChEBI" id="CHEBI:83088"/>
    </cofactor>
    <text evidence="3">Binds 1 lipoyl cofactor covalently.</text>
</comment>
<gene>
    <name evidence="6" type="primary">gcvH_1</name>
    <name evidence="3" type="synonym">gcvH</name>
    <name evidence="6" type="ORF">OSSY52_02370</name>
</gene>
<evidence type="ECO:0000259" key="5">
    <source>
        <dbReference type="PROSITE" id="PS50968"/>
    </source>
</evidence>
<evidence type="ECO:0000256" key="3">
    <source>
        <dbReference type="HAMAP-Rule" id="MF_00272"/>
    </source>
</evidence>
<dbReference type="PANTHER" id="PTHR11715:SF3">
    <property type="entry name" value="GLYCINE CLEAVAGE SYSTEM H PROTEIN-RELATED"/>
    <property type="match status" value="1"/>
</dbReference>
<dbReference type="GO" id="GO:0009249">
    <property type="term" value="P:protein lipoylation"/>
    <property type="evidence" value="ECO:0007669"/>
    <property type="project" value="TreeGrafter"/>
</dbReference>
<dbReference type="AlphaFoldDB" id="A0A7G1G4F5"/>
<dbReference type="PROSITE" id="PS50968">
    <property type="entry name" value="BIOTINYL_LIPOYL"/>
    <property type="match status" value="1"/>
</dbReference>
<proteinExistence type="inferred from homology"/>
<keyword evidence="7" id="KW-1185">Reference proteome</keyword>
<dbReference type="Pfam" id="PF01597">
    <property type="entry name" value="GCV_H"/>
    <property type="match status" value="1"/>
</dbReference>
<accession>A0A7G1G4F5</accession>
<dbReference type="InterPro" id="IPR002930">
    <property type="entry name" value="GCV_H"/>
</dbReference>
<dbReference type="InterPro" id="IPR003016">
    <property type="entry name" value="2-oxoA_DH_lipoyl-BS"/>
</dbReference>
<comment type="similarity">
    <text evidence="1 3">Belongs to the GcvH family.</text>
</comment>
<evidence type="ECO:0000256" key="1">
    <source>
        <dbReference type="ARBA" id="ARBA00009249"/>
    </source>
</evidence>
<dbReference type="PANTHER" id="PTHR11715">
    <property type="entry name" value="GLYCINE CLEAVAGE SYSTEM H PROTEIN"/>
    <property type="match status" value="1"/>
</dbReference>
<dbReference type="GO" id="GO:0019464">
    <property type="term" value="P:glycine decarboxylation via glycine cleavage system"/>
    <property type="evidence" value="ECO:0007669"/>
    <property type="project" value="UniProtKB-UniRule"/>
</dbReference>
<dbReference type="KEGG" id="ocy:OSSY52_02370"/>
<dbReference type="InterPro" id="IPR000089">
    <property type="entry name" value="Biotin_lipoyl"/>
</dbReference>
<dbReference type="PROSITE" id="PS00189">
    <property type="entry name" value="LIPOYL"/>
    <property type="match status" value="1"/>
</dbReference>
<name>A0A7G1G4F5_9BACT</name>
<dbReference type="Gene3D" id="2.40.50.100">
    <property type="match status" value="1"/>
</dbReference>
<dbReference type="RefSeq" id="WP_190615228.1">
    <property type="nucleotide sequence ID" value="NZ_AP018712.1"/>
</dbReference>
<feature type="domain" description="Lipoyl-binding" evidence="5">
    <location>
        <begin position="17"/>
        <end position="99"/>
    </location>
</feature>
<evidence type="ECO:0000313" key="7">
    <source>
        <dbReference type="Proteomes" id="UP000516361"/>
    </source>
</evidence>
<feature type="modified residue" description="N6-lipoyllysine" evidence="3 4">
    <location>
        <position position="58"/>
    </location>
</feature>
<sequence length="115" mass="12345">MKKYTKTHEFVSVDGNVATVGISNHAAEELGDITYVDLPEVGTELSKGDTLCSVESVKSAADVYAPISGKIVEINEELDATPEIINEDAEGKGWIVKIELSNTSELDELSDTDAE</sequence>
<dbReference type="InterPro" id="IPR017453">
    <property type="entry name" value="GCV_H_sub"/>
</dbReference>
<dbReference type="GO" id="GO:0005829">
    <property type="term" value="C:cytosol"/>
    <property type="evidence" value="ECO:0007669"/>
    <property type="project" value="TreeGrafter"/>
</dbReference>
<dbReference type="HAMAP" id="MF_00272">
    <property type="entry name" value="GcvH"/>
    <property type="match status" value="1"/>
</dbReference>
<evidence type="ECO:0000313" key="6">
    <source>
        <dbReference type="EMBL" id="BBE30096.1"/>
    </source>
</evidence>
<organism evidence="6 7">
    <name type="scientific">Tepiditoga spiralis</name>
    <dbReference type="NCBI Taxonomy" id="2108365"/>
    <lineage>
        <taxon>Bacteria</taxon>
        <taxon>Thermotogati</taxon>
        <taxon>Thermotogota</taxon>
        <taxon>Thermotogae</taxon>
        <taxon>Petrotogales</taxon>
        <taxon>Petrotogaceae</taxon>
        <taxon>Tepiditoga</taxon>
    </lineage>
</organism>
<dbReference type="NCBIfam" id="TIGR00527">
    <property type="entry name" value="gcvH"/>
    <property type="match status" value="1"/>
</dbReference>
<dbReference type="SUPFAM" id="SSF51230">
    <property type="entry name" value="Single hybrid motif"/>
    <property type="match status" value="1"/>
</dbReference>
<protein>
    <recommendedName>
        <fullName evidence="3">Glycine cleavage system H protein</fullName>
    </recommendedName>
</protein>
<comment type="function">
    <text evidence="3">The glycine cleavage system catalyzes the degradation of glycine. The H protein shuttles the methylamine group of glycine from the P protein to the T protein.</text>
</comment>
<reference evidence="6 7" key="1">
    <citation type="submission" date="2018-06" db="EMBL/GenBank/DDBJ databases">
        <title>Genome sequencing of Oceanotoga sp. sy52.</title>
        <authorList>
            <person name="Mori K."/>
        </authorList>
    </citation>
    <scope>NUCLEOTIDE SEQUENCE [LARGE SCALE GENOMIC DNA]</scope>
    <source>
        <strain evidence="7">sy52</strain>
    </source>
</reference>
<dbReference type="InterPro" id="IPR011053">
    <property type="entry name" value="Single_hybrid_motif"/>
</dbReference>